<protein>
    <recommendedName>
        <fullName evidence="7">Xylanolytic transcriptional activator regulatory domain-containing protein</fullName>
    </recommendedName>
</protein>
<keyword evidence="6" id="KW-0812">Transmembrane</keyword>
<keyword evidence="6" id="KW-0472">Membrane</keyword>
<dbReference type="InterPro" id="IPR050815">
    <property type="entry name" value="TF_fung"/>
</dbReference>
<dbReference type="GO" id="GO:0003677">
    <property type="term" value="F:DNA binding"/>
    <property type="evidence" value="ECO:0007669"/>
    <property type="project" value="InterPro"/>
</dbReference>
<evidence type="ECO:0000256" key="4">
    <source>
        <dbReference type="ARBA" id="ARBA00023163"/>
    </source>
</evidence>
<keyword evidence="3" id="KW-0805">Transcription regulation</keyword>
<evidence type="ECO:0000313" key="8">
    <source>
        <dbReference type="EMBL" id="PWN31935.1"/>
    </source>
</evidence>
<reference evidence="8 9" key="1">
    <citation type="journal article" date="2018" name="Mol. Biol. Evol.">
        <title>Broad Genomic Sampling Reveals a Smut Pathogenic Ancestry of the Fungal Clade Ustilaginomycotina.</title>
        <authorList>
            <person name="Kijpornyongpan T."/>
            <person name="Mondo S.J."/>
            <person name="Barry K."/>
            <person name="Sandor L."/>
            <person name="Lee J."/>
            <person name="Lipzen A."/>
            <person name="Pangilinan J."/>
            <person name="LaButti K."/>
            <person name="Hainaut M."/>
            <person name="Henrissat B."/>
            <person name="Grigoriev I.V."/>
            <person name="Spatafora J.W."/>
            <person name="Aime M.C."/>
        </authorList>
    </citation>
    <scope>NUCLEOTIDE SEQUENCE [LARGE SCALE GENOMIC DNA]</scope>
    <source>
        <strain evidence="8 9">MCA 3882</strain>
    </source>
</reference>
<evidence type="ECO:0000256" key="5">
    <source>
        <dbReference type="ARBA" id="ARBA00023242"/>
    </source>
</evidence>
<dbReference type="GO" id="GO:0000981">
    <property type="term" value="F:DNA-binding transcription factor activity, RNA polymerase II-specific"/>
    <property type="evidence" value="ECO:0007669"/>
    <property type="project" value="InterPro"/>
</dbReference>
<keyword evidence="4" id="KW-0804">Transcription</keyword>
<dbReference type="CDD" id="cd12148">
    <property type="entry name" value="fungal_TF_MHR"/>
    <property type="match status" value="1"/>
</dbReference>
<feature type="transmembrane region" description="Helical" evidence="6">
    <location>
        <begin position="12"/>
        <end position="30"/>
    </location>
</feature>
<dbReference type="PANTHER" id="PTHR47338:SF29">
    <property type="entry name" value="ZN(2)-C6 FUNGAL-TYPE DOMAIN-CONTAINING PROTEIN"/>
    <property type="match status" value="1"/>
</dbReference>
<organism evidence="8 9">
    <name type="scientific">Meira miltonrushii</name>
    <dbReference type="NCBI Taxonomy" id="1280837"/>
    <lineage>
        <taxon>Eukaryota</taxon>
        <taxon>Fungi</taxon>
        <taxon>Dikarya</taxon>
        <taxon>Basidiomycota</taxon>
        <taxon>Ustilaginomycotina</taxon>
        <taxon>Exobasidiomycetes</taxon>
        <taxon>Exobasidiales</taxon>
        <taxon>Brachybasidiaceae</taxon>
        <taxon>Meira</taxon>
    </lineage>
</organism>
<dbReference type="GO" id="GO:0005634">
    <property type="term" value="C:nucleus"/>
    <property type="evidence" value="ECO:0007669"/>
    <property type="project" value="UniProtKB-SubCell"/>
</dbReference>
<evidence type="ECO:0000256" key="2">
    <source>
        <dbReference type="ARBA" id="ARBA00022723"/>
    </source>
</evidence>
<dbReference type="GO" id="GO:0008270">
    <property type="term" value="F:zinc ion binding"/>
    <property type="evidence" value="ECO:0007669"/>
    <property type="project" value="InterPro"/>
</dbReference>
<dbReference type="GO" id="GO:0006351">
    <property type="term" value="P:DNA-templated transcription"/>
    <property type="evidence" value="ECO:0007669"/>
    <property type="project" value="InterPro"/>
</dbReference>
<sequence>MAAILLYPTDRIFLVYVTVLHVFVGLAYAARPSSPSSSEEAHRQHCAAAHEHIRSATQEGLTNNPLDIVRASLLLVTKLYGQGDLLQSYVSCAEAIRLCLILNLHQDPASRGEDTSGELFFPLKPFIANRSVIRLNFQDCLEQEEARRTMLLAFMMDRMSTIVTLWPTNLNERDFKSDLPHHQLSKYLSLCPGIEDPTPLNAPTNTFKLQDLDLLNVATGDLEQFLYKGGILLGRCAEHAASLPEHSSAEEIKSAGLFIQMEASIALLQLGVHQMNDLNKSPLQVKASQDAVIGQSLPSILSSQSITKFGKGMISVAHMLPHACNLMLHDPLSDLSQESREICNAAVQEIIRILRLIALHAAEEVFCQLDITLIISITITGQSLIRELQRLYLEDFNNYFTVDSSSIIDSIKQNATPTRLDQNAIHNNDQGGPLGSIRAYLNITLLSLRQIGKRWRIASQLHDRLMRMLEFRRDDQRQGMIFSGHQREA</sequence>
<dbReference type="AlphaFoldDB" id="A0A316V8Y8"/>
<feature type="domain" description="Xylanolytic transcriptional activator regulatory" evidence="7">
    <location>
        <begin position="26"/>
        <end position="180"/>
    </location>
</feature>
<dbReference type="Proteomes" id="UP000245771">
    <property type="component" value="Unassembled WGS sequence"/>
</dbReference>
<dbReference type="STRING" id="1280837.A0A316V8Y8"/>
<evidence type="ECO:0000256" key="6">
    <source>
        <dbReference type="SAM" id="Phobius"/>
    </source>
</evidence>
<keyword evidence="2" id="KW-0479">Metal-binding</keyword>
<accession>A0A316V8Y8</accession>
<proteinExistence type="predicted"/>
<keyword evidence="9" id="KW-1185">Reference proteome</keyword>
<dbReference type="GeneID" id="37024743"/>
<dbReference type="Pfam" id="PF04082">
    <property type="entry name" value="Fungal_trans"/>
    <property type="match status" value="1"/>
</dbReference>
<dbReference type="InParanoid" id="A0A316V8Y8"/>
<dbReference type="PANTHER" id="PTHR47338">
    <property type="entry name" value="ZN(II)2CYS6 TRANSCRIPTION FACTOR (EUROFUNG)-RELATED"/>
    <property type="match status" value="1"/>
</dbReference>
<gene>
    <name evidence="8" type="ORF">FA14DRAFT_83129</name>
</gene>
<evidence type="ECO:0000256" key="1">
    <source>
        <dbReference type="ARBA" id="ARBA00004123"/>
    </source>
</evidence>
<evidence type="ECO:0000313" key="9">
    <source>
        <dbReference type="Proteomes" id="UP000245771"/>
    </source>
</evidence>
<keyword evidence="6" id="KW-1133">Transmembrane helix</keyword>
<comment type="subcellular location">
    <subcellularLocation>
        <location evidence="1">Nucleus</location>
    </subcellularLocation>
</comment>
<dbReference type="OrthoDB" id="2943660at2759"/>
<evidence type="ECO:0000259" key="7">
    <source>
        <dbReference type="Pfam" id="PF04082"/>
    </source>
</evidence>
<dbReference type="InterPro" id="IPR007219">
    <property type="entry name" value="XnlR_reg_dom"/>
</dbReference>
<keyword evidence="5" id="KW-0539">Nucleus</keyword>
<name>A0A316V8Y8_9BASI</name>
<dbReference type="RefSeq" id="XP_025352237.1">
    <property type="nucleotide sequence ID" value="XM_025502962.1"/>
</dbReference>
<evidence type="ECO:0000256" key="3">
    <source>
        <dbReference type="ARBA" id="ARBA00023015"/>
    </source>
</evidence>
<dbReference type="EMBL" id="KZ819606">
    <property type="protein sequence ID" value="PWN31935.1"/>
    <property type="molecule type" value="Genomic_DNA"/>
</dbReference>